<dbReference type="AlphaFoldDB" id="A0A956LYX0"/>
<dbReference type="Pfam" id="PF00158">
    <property type="entry name" value="Sigma54_activat"/>
    <property type="match status" value="1"/>
</dbReference>
<dbReference type="PRINTS" id="PR01590">
    <property type="entry name" value="HTHFIS"/>
</dbReference>
<dbReference type="PROSITE" id="PS00688">
    <property type="entry name" value="SIGMA54_INTERACT_3"/>
    <property type="match status" value="1"/>
</dbReference>
<evidence type="ECO:0000256" key="7">
    <source>
        <dbReference type="PROSITE-ProRule" id="PRU00169"/>
    </source>
</evidence>
<dbReference type="InterPro" id="IPR002078">
    <property type="entry name" value="Sigma_54_int"/>
</dbReference>
<dbReference type="Gene3D" id="3.40.50.2300">
    <property type="match status" value="1"/>
</dbReference>
<evidence type="ECO:0000259" key="8">
    <source>
        <dbReference type="PROSITE" id="PS50045"/>
    </source>
</evidence>
<dbReference type="EMBL" id="JAGQHR010000277">
    <property type="protein sequence ID" value="MCA9727996.1"/>
    <property type="molecule type" value="Genomic_DNA"/>
</dbReference>
<dbReference type="InterPro" id="IPR001789">
    <property type="entry name" value="Sig_transdc_resp-reg_receiver"/>
</dbReference>
<organism evidence="10 11">
    <name type="scientific">Eiseniibacteriota bacterium</name>
    <dbReference type="NCBI Taxonomy" id="2212470"/>
    <lineage>
        <taxon>Bacteria</taxon>
        <taxon>Candidatus Eiseniibacteriota</taxon>
    </lineage>
</organism>
<dbReference type="PROSITE" id="PS00675">
    <property type="entry name" value="SIGMA54_INTERACT_1"/>
    <property type="match status" value="1"/>
</dbReference>
<dbReference type="SMART" id="SM00382">
    <property type="entry name" value="AAA"/>
    <property type="match status" value="1"/>
</dbReference>
<evidence type="ECO:0000256" key="5">
    <source>
        <dbReference type="ARBA" id="ARBA00023159"/>
    </source>
</evidence>
<dbReference type="Pfam" id="PF02954">
    <property type="entry name" value="HTH_8"/>
    <property type="match status" value="1"/>
</dbReference>
<keyword evidence="3" id="KW-0805">Transcription regulation</keyword>
<dbReference type="CDD" id="cd00009">
    <property type="entry name" value="AAA"/>
    <property type="match status" value="1"/>
</dbReference>
<gene>
    <name evidence="10" type="ORF">KC729_09960</name>
</gene>
<evidence type="ECO:0000256" key="1">
    <source>
        <dbReference type="ARBA" id="ARBA00022741"/>
    </source>
</evidence>
<dbReference type="InterPro" id="IPR027417">
    <property type="entry name" value="P-loop_NTPase"/>
</dbReference>
<dbReference type="SUPFAM" id="SSF46689">
    <property type="entry name" value="Homeodomain-like"/>
    <property type="match status" value="1"/>
</dbReference>
<dbReference type="PROSITE" id="PS50045">
    <property type="entry name" value="SIGMA54_INTERACT_4"/>
    <property type="match status" value="1"/>
</dbReference>
<dbReference type="Gene3D" id="1.10.8.60">
    <property type="match status" value="1"/>
</dbReference>
<dbReference type="PANTHER" id="PTHR32071">
    <property type="entry name" value="TRANSCRIPTIONAL REGULATORY PROTEIN"/>
    <property type="match status" value="1"/>
</dbReference>
<keyword evidence="6" id="KW-0804">Transcription</keyword>
<dbReference type="Pfam" id="PF00072">
    <property type="entry name" value="Response_reg"/>
    <property type="match status" value="1"/>
</dbReference>
<dbReference type="InterPro" id="IPR025944">
    <property type="entry name" value="Sigma_54_int_dom_CS"/>
</dbReference>
<dbReference type="PROSITE" id="PS50110">
    <property type="entry name" value="RESPONSE_REGULATORY"/>
    <property type="match status" value="1"/>
</dbReference>
<dbReference type="GO" id="GO:0043565">
    <property type="term" value="F:sequence-specific DNA binding"/>
    <property type="evidence" value="ECO:0007669"/>
    <property type="project" value="InterPro"/>
</dbReference>
<feature type="domain" description="Sigma-54 factor interaction" evidence="8">
    <location>
        <begin position="154"/>
        <end position="383"/>
    </location>
</feature>
<keyword evidence="1" id="KW-0547">Nucleotide-binding</keyword>
<evidence type="ECO:0000256" key="2">
    <source>
        <dbReference type="ARBA" id="ARBA00022840"/>
    </source>
</evidence>
<dbReference type="InterPro" id="IPR011006">
    <property type="entry name" value="CheY-like_superfamily"/>
</dbReference>
<feature type="domain" description="Response regulatory" evidence="9">
    <location>
        <begin position="13"/>
        <end position="129"/>
    </location>
</feature>
<evidence type="ECO:0000259" key="9">
    <source>
        <dbReference type="PROSITE" id="PS50110"/>
    </source>
</evidence>
<dbReference type="GO" id="GO:0005524">
    <property type="term" value="F:ATP binding"/>
    <property type="evidence" value="ECO:0007669"/>
    <property type="project" value="UniProtKB-KW"/>
</dbReference>
<reference evidence="10" key="2">
    <citation type="journal article" date="2021" name="Microbiome">
        <title>Successional dynamics and alternative stable states in a saline activated sludge microbial community over 9 years.</title>
        <authorList>
            <person name="Wang Y."/>
            <person name="Ye J."/>
            <person name="Ju F."/>
            <person name="Liu L."/>
            <person name="Boyd J.A."/>
            <person name="Deng Y."/>
            <person name="Parks D.H."/>
            <person name="Jiang X."/>
            <person name="Yin X."/>
            <person name="Woodcroft B.J."/>
            <person name="Tyson G.W."/>
            <person name="Hugenholtz P."/>
            <person name="Polz M.F."/>
            <person name="Zhang T."/>
        </authorList>
    </citation>
    <scope>NUCLEOTIDE SEQUENCE</scope>
    <source>
        <strain evidence="10">HKST-UBA01</strain>
    </source>
</reference>
<dbReference type="SMART" id="SM00448">
    <property type="entry name" value="REC"/>
    <property type="match status" value="1"/>
</dbReference>
<evidence type="ECO:0000313" key="11">
    <source>
        <dbReference type="Proteomes" id="UP000697710"/>
    </source>
</evidence>
<dbReference type="Proteomes" id="UP000697710">
    <property type="component" value="Unassembled WGS sequence"/>
</dbReference>
<dbReference type="InterPro" id="IPR003593">
    <property type="entry name" value="AAA+_ATPase"/>
</dbReference>
<dbReference type="InterPro" id="IPR002197">
    <property type="entry name" value="HTH_Fis"/>
</dbReference>
<dbReference type="InterPro" id="IPR058031">
    <property type="entry name" value="AAA_lid_NorR"/>
</dbReference>
<evidence type="ECO:0000313" key="10">
    <source>
        <dbReference type="EMBL" id="MCA9727996.1"/>
    </source>
</evidence>
<dbReference type="InterPro" id="IPR009057">
    <property type="entry name" value="Homeodomain-like_sf"/>
</dbReference>
<proteinExistence type="predicted"/>
<evidence type="ECO:0000256" key="6">
    <source>
        <dbReference type="ARBA" id="ARBA00023163"/>
    </source>
</evidence>
<dbReference type="Gene3D" id="1.10.10.60">
    <property type="entry name" value="Homeodomain-like"/>
    <property type="match status" value="1"/>
</dbReference>
<dbReference type="FunFam" id="3.40.50.300:FF:000006">
    <property type="entry name" value="DNA-binding transcriptional regulator NtrC"/>
    <property type="match status" value="1"/>
</dbReference>
<reference evidence="10" key="1">
    <citation type="submission" date="2020-04" db="EMBL/GenBank/DDBJ databases">
        <authorList>
            <person name="Zhang T."/>
        </authorList>
    </citation>
    <scope>NUCLEOTIDE SEQUENCE</scope>
    <source>
        <strain evidence="10">HKST-UBA01</strain>
    </source>
</reference>
<dbReference type="GO" id="GO:0000160">
    <property type="term" value="P:phosphorelay signal transduction system"/>
    <property type="evidence" value="ECO:0007669"/>
    <property type="project" value="InterPro"/>
</dbReference>
<dbReference type="FunFam" id="1.10.8.60:FF:000014">
    <property type="entry name" value="DNA-binding transcriptional regulator NtrC"/>
    <property type="match status" value="1"/>
</dbReference>
<keyword evidence="7" id="KW-0597">Phosphoprotein</keyword>
<dbReference type="InterPro" id="IPR025662">
    <property type="entry name" value="Sigma_54_int_dom_ATP-bd_1"/>
</dbReference>
<feature type="modified residue" description="4-aspartylphosphate" evidence="7">
    <location>
        <position position="62"/>
    </location>
</feature>
<evidence type="ECO:0000256" key="3">
    <source>
        <dbReference type="ARBA" id="ARBA00023015"/>
    </source>
</evidence>
<dbReference type="SUPFAM" id="SSF52540">
    <property type="entry name" value="P-loop containing nucleoside triphosphate hydrolases"/>
    <property type="match status" value="1"/>
</dbReference>
<dbReference type="SUPFAM" id="SSF52172">
    <property type="entry name" value="CheY-like"/>
    <property type="match status" value="1"/>
</dbReference>
<protein>
    <submittedName>
        <fullName evidence="10">Sigma-54-dependent Fis family transcriptional regulator</fullName>
    </submittedName>
</protein>
<keyword evidence="4" id="KW-0238">DNA-binding</keyword>
<name>A0A956LYX0_UNCEI</name>
<dbReference type="GO" id="GO:0006355">
    <property type="term" value="P:regulation of DNA-templated transcription"/>
    <property type="evidence" value="ECO:0007669"/>
    <property type="project" value="InterPro"/>
</dbReference>
<comment type="caution">
    <text evidence="10">The sequence shown here is derived from an EMBL/GenBank/DDBJ whole genome shotgun (WGS) entry which is preliminary data.</text>
</comment>
<sequence length="471" mass="52635">MSEEKTPVELEYTLLVVDDEESIRVTLAEALKDDRTKVLTSATGFGALELIDQETVDLVLLDQNLKESGESGLDVLRQIKELRPETLVIMMTAYGKIETAVEAIKLGCFQYLTKPVEIPQLRLVLKSALSTIRLRKEVEFLRSRTERDIQGERVFGESGKMQDLLENVKKIAMSGTSTVLIRGETGTGKELIARMLHFWGDPKGAFVDINCAAFPDNLLESELMGHEAGAFTDARKSKRGLVELADRGTLFLDEIAEMAMPLQAKLLRLLENRSFRRIGGTSEIKFHTRFVAATNKDLFQEVEKGTFREDLYYRLSVIPIHVPALRERPEDIGLLAKYFLDKFNRELSGKMTRISPKALELLCNYRWPGNVRELKNLMERLVLLGNGPELLPSDLPANIVSGETRSPGRPAGEDVVFLTDRVLPLADVEKAGIAHALEAVGGNKTRAAELLGIARQTLRTKIKEYSLGPED</sequence>
<keyword evidence="2" id="KW-0067">ATP-binding</keyword>
<dbReference type="Pfam" id="PF25601">
    <property type="entry name" value="AAA_lid_14"/>
    <property type="match status" value="1"/>
</dbReference>
<dbReference type="Gene3D" id="3.40.50.300">
    <property type="entry name" value="P-loop containing nucleotide triphosphate hydrolases"/>
    <property type="match status" value="1"/>
</dbReference>
<evidence type="ECO:0000256" key="4">
    <source>
        <dbReference type="ARBA" id="ARBA00023125"/>
    </source>
</evidence>
<keyword evidence="5" id="KW-0010">Activator</keyword>
<accession>A0A956LYX0</accession>